<dbReference type="AlphaFoldDB" id="A0A0A0BS61"/>
<gene>
    <name evidence="3" type="ORF">N869_02370</name>
</gene>
<dbReference type="RefSeq" id="WP_035061642.1">
    <property type="nucleotide sequence ID" value="NZ_AXCZ01000134.1"/>
</dbReference>
<dbReference type="NCBIfam" id="TIGR02605">
    <property type="entry name" value="CxxC_CxxC_SSSS"/>
    <property type="match status" value="1"/>
</dbReference>
<proteinExistence type="predicted"/>
<feature type="domain" description="Putative regulatory protein FmdB zinc ribbon" evidence="2">
    <location>
        <begin position="1"/>
        <end position="41"/>
    </location>
</feature>
<dbReference type="EMBL" id="AXCZ01000134">
    <property type="protein sequence ID" value="KGM10730.1"/>
    <property type="molecule type" value="Genomic_DNA"/>
</dbReference>
<dbReference type="PANTHER" id="PTHR34404:SF2">
    <property type="entry name" value="CONSERVED SERINE RICH PROTEIN"/>
    <property type="match status" value="1"/>
</dbReference>
<comment type="caution">
    <text evidence="3">The sequence shown here is derived from an EMBL/GenBank/DDBJ whole genome shotgun (WGS) entry which is preliminary data.</text>
</comment>
<feature type="compositionally biased region" description="Low complexity" evidence="1">
    <location>
        <begin position="80"/>
        <end position="127"/>
    </location>
</feature>
<dbReference type="Proteomes" id="UP000054314">
    <property type="component" value="Unassembled WGS sequence"/>
</dbReference>
<accession>A0A0A0BS61</accession>
<dbReference type="PANTHER" id="PTHR34404">
    <property type="entry name" value="REGULATORY PROTEIN, FMDB FAMILY"/>
    <property type="match status" value="1"/>
</dbReference>
<feature type="compositionally biased region" description="Polar residues" evidence="1">
    <location>
        <begin position="67"/>
        <end position="77"/>
    </location>
</feature>
<sequence length="127" mass="12855">MPTYSYACTACDHRFDAQQSFSDAALTECPECEGRLRKLFSSVGVVFKGSGFYRNDARAEKKKGTRARTTAGPSTEKTSSDTTTGTTTGTGTTTSASGTSTSTGGATSTPSTSTSTSTSTTAGAAAG</sequence>
<evidence type="ECO:0000259" key="2">
    <source>
        <dbReference type="SMART" id="SM00834"/>
    </source>
</evidence>
<dbReference type="InterPro" id="IPR013429">
    <property type="entry name" value="Regulatory_FmdB_Zinc_ribbon"/>
</dbReference>
<organism evidence="3 4">
    <name type="scientific">Cellulomonas bogoriensis 69B4 = DSM 16987</name>
    <dbReference type="NCBI Taxonomy" id="1386082"/>
    <lineage>
        <taxon>Bacteria</taxon>
        <taxon>Bacillati</taxon>
        <taxon>Actinomycetota</taxon>
        <taxon>Actinomycetes</taxon>
        <taxon>Micrococcales</taxon>
        <taxon>Cellulomonadaceae</taxon>
        <taxon>Cellulomonas</taxon>
    </lineage>
</organism>
<dbReference type="OrthoDB" id="9813321at2"/>
<dbReference type="Pfam" id="PF09723">
    <property type="entry name" value="Zn_ribbon_8"/>
    <property type="match status" value="1"/>
</dbReference>
<reference evidence="3 4" key="1">
    <citation type="submission" date="2013-08" db="EMBL/GenBank/DDBJ databases">
        <title>Genome sequencing of Cellulomonas bogoriensis 69B4.</title>
        <authorList>
            <person name="Chen F."/>
            <person name="Li Y."/>
            <person name="Wang G."/>
        </authorList>
    </citation>
    <scope>NUCLEOTIDE SEQUENCE [LARGE SCALE GENOMIC DNA]</scope>
    <source>
        <strain evidence="3 4">69B4</strain>
    </source>
</reference>
<protein>
    <submittedName>
        <fullName evidence="3">FmdB family transcriptional regulator</fullName>
    </submittedName>
</protein>
<keyword evidence="4" id="KW-1185">Reference proteome</keyword>
<evidence type="ECO:0000313" key="4">
    <source>
        <dbReference type="Proteomes" id="UP000054314"/>
    </source>
</evidence>
<evidence type="ECO:0000313" key="3">
    <source>
        <dbReference type="EMBL" id="KGM10730.1"/>
    </source>
</evidence>
<name>A0A0A0BS61_9CELL</name>
<feature type="region of interest" description="Disordered" evidence="1">
    <location>
        <begin position="55"/>
        <end position="127"/>
    </location>
</feature>
<dbReference type="SMART" id="SM00834">
    <property type="entry name" value="CxxC_CXXC_SSSS"/>
    <property type="match status" value="1"/>
</dbReference>
<evidence type="ECO:0000256" key="1">
    <source>
        <dbReference type="SAM" id="MobiDB-lite"/>
    </source>
</evidence>